<keyword evidence="3 7" id="KW-0812">Transmembrane</keyword>
<keyword evidence="4 7" id="KW-1133">Transmembrane helix</keyword>
<evidence type="ECO:0000256" key="4">
    <source>
        <dbReference type="ARBA" id="ARBA00022989"/>
    </source>
</evidence>
<evidence type="ECO:0000313" key="8">
    <source>
        <dbReference type="EMBL" id="QEC49359.1"/>
    </source>
</evidence>
<keyword evidence="2" id="KW-1003">Cell membrane</keyword>
<sequence length="459" mass="47856">MSDPSAGGRVVRGGPGRPMSRWWCMTPRSRDPAPGRARTRPFRICGGTWCDGAPPRRRALGGAAGCTTLHPRVGPRCGARPGLSAPPAGGDRTEEHTMRSTPAGPAGPPPAEPGADHHFDARRQDAEAGEGARLRRGIISLLVLGVLVGALVVAVPGLRTVADRLREVSPGWVVLAVALELGSCAGYVAVFRHIFYRVPLVLAVRVALSEMAFGAVLPVGGAGGIAVGAWVAKAKGGSLRRFMERSAVLFLITSGVNAATLAVAGLLVGAGVLHAPHPLLLGLLPGVVGCAGLAFFWWLPDLVARRSPDRPDGRLVGWLRTTALVVGEAREEVRHPGWGLLGAVGYLWFDIAMLWVSFRAFGHPPPVGALTLAFLIGYLGNILPVPGGIGALDAGLTGAMILYGADPATAAAAVLVYHAVVLWIPTLLGTLAFLRLRPTISERVVLTPERPPGARRVGG</sequence>
<reference evidence="8 9" key="1">
    <citation type="journal article" date="2018" name="J. Microbiol.">
        <title>Baekduia soli gen. nov., sp. nov., a novel bacterium isolated from the soil of Baekdu Mountain and proposal of a novel family name, Baekduiaceae fam. nov.</title>
        <authorList>
            <person name="An D.S."/>
            <person name="Siddiqi M.Z."/>
            <person name="Kim K.H."/>
            <person name="Yu H.S."/>
            <person name="Im W.T."/>
        </authorList>
    </citation>
    <scope>NUCLEOTIDE SEQUENCE [LARGE SCALE GENOMIC DNA]</scope>
    <source>
        <strain evidence="8 9">BR7-21</strain>
    </source>
</reference>
<organism evidence="8 9">
    <name type="scientific">Baekduia soli</name>
    <dbReference type="NCBI Taxonomy" id="496014"/>
    <lineage>
        <taxon>Bacteria</taxon>
        <taxon>Bacillati</taxon>
        <taxon>Actinomycetota</taxon>
        <taxon>Thermoleophilia</taxon>
        <taxon>Solirubrobacterales</taxon>
        <taxon>Baekduiaceae</taxon>
        <taxon>Baekduia</taxon>
    </lineage>
</organism>
<dbReference type="GO" id="GO:0005886">
    <property type="term" value="C:plasma membrane"/>
    <property type="evidence" value="ECO:0007669"/>
    <property type="project" value="UniProtKB-SubCell"/>
</dbReference>
<evidence type="ECO:0000256" key="7">
    <source>
        <dbReference type="SAM" id="Phobius"/>
    </source>
</evidence>
<feature type="region of interest" description="Disordered" evidence="6">
    <location>
        <begin position="77"/>
        <end position="117"/>
    </location>
</feature>
<evidence type="ECO:0000256" key="3">
    <source>
        <dbReference type="ARBA" id="ARBA00022692"/>
    </source>
</evidence>
<evidence type="ECO:0000256" key="2">
    <source>
        <dbReference type="ARBA" id="ARBA00022475"/>
    </source>
</evidence>
<keyword evidence="9" id="KW-1185">Reference proteome</keyword>
<dbReference type="PANTHER" id="PTHR39087">
    <property type="entry name" value="UPF0104 MEMBRANE PROTEIN MJ1595"/>
    <property type="match status" value="1"/>
</dbReference>
<evidence type="ECO:0000313" key="9">
    <source>
        <dbReference type="Proteomes" id="UP000321805"/>
    </source>
</evidence>
<comment type="subcellular location">
    <subcellularLocation>
        <location evidence="1">Cell membrane</location>
        <topology evidence="1">Multi-pass membrane protein</topology>
    </subcellularLocation>
</comment>
<feature type="transmembrane region" description="Helical" evidence="7">
    <location>
        <begin position="338"/>
        <end position="358"/>
    </location>
</feature>
<feature type="transmembrane region" description="Helical" evidence="7">
    <location>
        <begin position="170"/>
        <end position="190"/>
    </location>
</feature>
<evidence type="ECO:0000256" key="6">
    <source>
        <dbReference type="SAM" id="MobiDB-lite"/>
    </source>
</evidence>
<dbReference type="PANTHER" id="PTHR39087:SF2">
    <property type="entry name" value="UPF0104 MEMBRANE PROTEIN MJ1595"/>
    <property type="match status" value="1"/>
</dbReference>
<protein>
    <submittedName>
        <fullName evidence="8">Flippase-like domain-containing protein</fullName>
    </submittedName>
</protein>
<dbReference type="OrthoDB" id="5242664at2"/>
<proteinExistence type="predicted"/>
<feature type="transmembrane region" description="Helical" evidence="7">
    <location>
        <begin position="370"/>
        <end position="392"/>
    </location>
</feature>
<keyword evidence="5 7" id="KW-0472">Membrane</keyword>
<feature type="transmembrane region" description="Helical" evidence="7">
    <location>
        <begin position="247"/>
        <end position="272"/>
    </location>
</feature>
<dbReference type="AlphaFoldDB" id="A0A5B8U8B2"/>
<dbReference type="EMBL" id="CP042430">
    <property type="protein sequence ID" value="QEC49359.1"/>
    <property type="molecule type" value="Genomic_DNA"/>
</dbReference>
<evidence type="ECO:0000256" key="5">
    <source>
        <dbReference type="ARBA" id="ARBA00023136"/>
    </source>
</evidence>
<dbReference type="InterPro" id="IPR022791">
    <property type="entry name" value="L-PG_synthase/AglD"/>
</dbReference>
<feature type="transmembrane region" description="Helical" evidence="7">
    <location>
        <begin position="279"/>
        <end position="299"/>
    </location>
</feature>
<dbReference type="Pfam" id="PF03706">
    <property type="entry name" value="LPG_synthase_TM"/>
    <property type="match status" value="1"/>
</dbReference>
<name>A0A5B8U8B2_9ACTN</name>
<dbReference type="Proteomes" id="UP000321805">
    <property type="component" value="Chromosome"/>
</dbReference>
<accession>A0A5B8U8B2</accession>
<gene>
    <name evidence="8" type="ORF">FSW04_18455</name>
</gene>
<evidence type="ECO:0000256" key="1">
    <source>
        <dbReference type="ARBA" id="ARBA00004651"/>
    </source>
</evidence>
<dbReference type="KEGG" id="bsol:FSW04_18455"/>
<feature type="transmembrane region" description="Helical" evidence="7">
    <location>
        <begin position="138"/>
        <end position="158"/>
    </location>
</feature>
<feature type="transmembrane region" description="Helical" evidence="7">
    <location>
        <begin position="412"/>
        <end position="434"/>
    </location>
</feature>
<feature type="transmembrane region" description="Helical" evidence="7">
    <location>
        <begin position="211"/>
        <end position="232"/>
    </location>
</feature>